<protein>
    <submittedName>
        <fullName evidence="3">Dicarboxylate carrier MatC domain protein</fullName>
    </submittedName>
</protein>
<dbReference type="OrthoDB" id="2814158at2"/>
<reference evidence="3 4" key="1">
    <citation type="journal article" date="2011" name="EMBO J.">
        <title>Structural diversity of bacterial flagellar motors.</title>
        <authorList>
            <person name="Chen S."/>
            <person name="Beeby M."/>
            <person name="Murphy G.E."/>
            <person name="Leadbetter J.R."/>
            <person name="Hendrixson D.R."/>
            <person name="Briegel A."/>
            <person name="Li Z."/>
            <person name="Shi J."/>
            <person name="Tocheva E.I."/>
            <person name="Muller A."/>
            <person name="Dobro M.J."/>
            <person name="Jensen G.J."/>
        </authorList>
    </citation>
    <scope>NUCLEOTIDE SEQUENCE [LARGE SCALE GENOMIC DNA]</scope>
    <source>
        <strain evidence="3 4">DSM 6540</strain>
    </source>
</reference>
<dbReference type="Pfam" id="PF07158">
    <property type="entry name" value="MatC_N"/>
    <property type="match status" value="1"/>
</dbReference>
<keyword evidence="1" id="KW-0812">Transmembrane</keyword>
<gene>
    <name evidence="3" type="ORF">ALO_18390</name>
</gene>
<dbReference type="EMBL" id="AFGF01000221">
    <property type="protein sequence ID" value="EGO62428.1"/>
    <property type="molecule type" value="Genomic_DNA"/>
</dbReference>
<dbReference type="eggNOG" id="COG1055">
    <property type="taxonomic scope" value="Bacteria"/>
</dbReference>
<keyword evidence="1" id="KW-1133">Transmembrane helix</keyword>
<dbReference type="Proteomes" id="UP000003240">
    <property type="component" value="Unassembled WGS sequence"/>
</dbReference>
<comment type="caution">
    <text evidence="3">The sequence shown here is derived from an EMBL/GenBank/DDBJ whole genome shotgun (WGS) entry which is preliminary data.</text>
</comment>
<dbReference type="AlphaFoldDB" id="F7NNI7"/>
<organism evidence="3 4">
    <name type="scientific">Acetonema longum DSM 6540</name>
    <dbReference type="NCBI Taxonomy" id="1009370"/>
    <lineage>
        <taxon>Bacteria</taxon>
        <taxon>Bacillati</taxon>
        <taxon>Bacillota</taxon>
        <taxon>Negativicutes</taxon>
        <taxon>Acetonemataceae</taxon>
        <taxon>Acetonema</taxon>
    </lineage>
</organism>
<keyword evidence="1" id="KW-0472">Membrane</keyword>
<accession>F7NNI7</accession>
<name>F7NNI7_9FIRM</name>
<evidence type="ECO:0000313" key="3">
    <source>
        <dbReference type="EMBL" id="EGO62428.1"/>
    </source>
</evidence>
<evidence type="ECO:0000259" key="2">
    <source>
        <dbReference type="Pfam" id="PF07158"/>
    </source>
</evidence>
<feature type="transmembrane region" description="Helical" evidence="1">
    <location>
        <begin position="28"/>
        <end position="45"/>
    </location>
</feature>
<keyword evidence="4" id="KW-1185">Reference proteome</keyword>
<feature type="transmembrane region" description="Helical" evidence="1">
    <location>
        <begin position="274"/>
        <end position="292"/>
    </location>
</feature>
<proteinExistence type="predicted"/>
<evidence type="ECO:0000313" key="4">
    <source>
        <dbReference type="Proteomes" id="UP000003240"/>
    </source>
</evidence>
<dbReference type="STRING" id="1009370.ALO_18390"/>
<dbReference type="InterPro" id="IPR009827">
    <property type="entry name" value="MatC_N"/>
</dbReference>
<feature type="transmembrane region" description="Helical" evidence="1">
    <location>
        <begin position="52"/>
        <end position="72"/>
    </location>
</feature>
<dbReference type="RefSeq" id="WP_004098696.1">
    <property type="nucleotide sequence ID" value="NZ_AFGF01000221.1"/>
</dbReference>
<evidence type="ECO:0000256" key="1">
    <source>
        <dbReference type="SAM" id="Phobius"/>
    </source>
</evidence>
<feature type="domain" description="Dicarboxylate carrier MatC N-terminal" evidence="2">
    <location>
        <begin position="1"/>
        <end position="149"/>
    </location>
</feature>
<sequence length="422" mass="43692">MSVAVLSLIALIIAIVISCISPKNIGILAIGLSFIVGGIIGNVKVSQIIGGFPLSLFLMLAGVTYLFGIAQVNGTIEKITQYAVKAVRGNVALLPIVLFFVAFALSAIGPGHISIIALMAPAAMILAEKVGIPPLLMALMVGNGGQAGAVSPIAPTGVIANSLAAKLGYTGLEFPFFFNTFIGHLAVSVLAYVLFGGLKLWKQQKEGTASAIASILNVKVEPFNRQQSMTVAGIVVLIILALGFKLDVGLTAFTIGAILTLLNAADENQAIKSMPWGTIMMVCGVTVLVGLMKNVGGMDLFSGIIAQFSTPYTATLVVGFIAAIISAYASTSGVILPAFMPLVPDLIAKMGGGDPLALMYTILVAGHLVDVSPLSTTGALMIGAAGPKSDKSKLFRDMLLWGFAMSVVGAGLSWLFFTVLKF</sequence>
<feature type="transmembrane region" description="Helical" evidence="1">
    <location>
        <begin position="313"/>
        <end position="340"/>
    </location>
</feature>
<feature type="transmembrane region" description="Helical" evidence="1">
    <location>
        <begin position="92"/>
        <end position="120"/>
    </location>
</feature>
<feature type="transmembrane region" description="Helical" evidence="1">
    <location>
        <begin position="234"/>
        <end position="262"/>
    </location>
</feature>
<feature type="transmembrane region" description="Helical" evidence="1">
    <location>
        <begin position="360"/>
        <end position="386"/>
    </location>
</feature>
<feature type="transmembrane region" description="Helical" evidence="1">
    <location>
        <begin position="398"/>
        <end position="417"/>
    </location>
</feature>
<feature type="transmembrane region" description="Helical" evidence="1">
    <location>
        <begin position="174"/>
        <end position="195"/>
    </location>
</feature>